<keyword evidence="4 10" id="KW-0808">Transferase</keyword>
<dbReference type="EC" id="2.7.13.3" evidence="10"/>
<accession>A0AA96RM41</accession>
<feature type="coiled-coil region" evidence="7">
    <location>
        <begin position="369"/>
        <end position="396"/>
    </location>
</feature>
<keyword evidence="5 10" id="KW-0418">Kinase</keyword>
<dbReference type="RefSeq" id="WP_314803355.1">
    <property type="nucleotide sequence ID" value="NZ_CP130319.1"/>
</dbReference>
<keyword evidence="11" id="KW-1185">Reference proteome</keyword>
<dbReference type="InterPro" id="IPR050640">
    <property type="entry name" value="Bact_2-comp_sensor_kinase"/>
</dbReference>
<evidence type="ECO:0000256" key="3">
    <source>
        <dbReference type="ARBA" id="ARBA00022553"/>
    </source>
</evidence>
<evidence type="ECO:0000259" key="9">
    <source>
        <dbReference type="PROSITE" id="PS50885"/>
    </source>
</evidence>
<dbReference type="Gene3D" id="3.30.565.10">
    <property type="entry name" value="Histidine kinase-like ATPase, C-terminal domain"/>
    <property type="match status" value="1"/>
</dbReference>
<evidence type="ECO:0000256" key="8">
    <source>
        <dbReference type="SAM" id="Phobius"/>
    </source>
</evidence>
<dbReference type="Pfam" id="PF00672">
    <property type="entry name" value="HAMP"/>
    <property type="match status" value="1"/>
</dbReference>
<gene>
    <name evidence="10" type="ORF">MJB10_08245</name>
</gene>
<dbReference type="Gene3D" id="1.10.8.500">
    <property type="entry name" value="HAMP domain in histidine kinase"/>
    <property type="match status" value="1"/>
</dbReference>
<dbReference type="GO" id="GO:0000155">
    <property type="term" value="F:phosphorelay sensor kinase activity"/>
    <property type="evidence" value="ECO:0007669"/>
    <property type="project" value="InterPro"/>
</dbReference>
<evidence type="ECO:0000256" key="2">
    <source>
        <dbReference type="ARBA" id="ARBA00022475"/>
    </source>
</evidence>
<keyword evidence="2" id="KW-1003">Cell membrane</keyword>
<comment type="subcellular location">
    <subcellularLocation>
        <location evidence="1">Cell membrane</location>
        <topology evidence="1">Multi-pass membrane protein</topology>
    </subcellularLocation>
</comment>
<dbReference type="Pfam" id="PF06580">
    <property type="entry name" value="His_kinase"/>
    <property type="match status" value="1"/>
</dbReference>
<keyword evidence="3" id="KW-0597">Phosphoprotein</keyword>
<dbReference type="PANTHER" id="PTHR34220">
    <property type="entry name" value="SENSOR HISTIDINE KINASE YPDA"/>
    <property type="match status" value="1"/>
</dbReference>
<evidence type="ECO:0000256" key="1">
    <source>
        <dbReference type="ARBA" id="ARBA00004651"/>
    </source>
</evidence>
<dbReference type="AlphaFoldDB" id="A0AA96RM41"/>
<evidence type="ECO:0000313" key="10">
    <source>
        <dbReference type="EMBL" id="WNR46069.1"/>
    </source>
</evidence>
<evidence type="ECO:0000256" key="6">
    <source>
        <dbReference type="ARBA" id="ARBA00023136"/>
    </source>
</evidence>
<dbReference type="PROSITE" id="PS50885">
    <property type="entry name" value="HAMP"/>
    <property type="match status" value="1"/>
</dbReference>
<dbReference type="InterPro" id="IPR003660">
    <property type="entry name" value="HAMP_dom"/>
</dbReference>
<dbReference type="EMBL" id="CP130319">
    <property type="protein sequence ID" value="WNR46069.1"/>
    <property type="molecule type" value="Genomic_DNA"/>
</dbReference>
<feature type="transmembrane region" description="Helical" evidence="8">
    <location>
        <begin position="20"/>
        <end position="46"/>
    </location>
</feature>
<feature type="transmembrane region" description="Helical" evidence="8">
    <location>
        <begin position="309"/>
        <end position="332"/>
    </location>
</feature>
<keyword evidence="6 8" id="KW-0472">Membrane</keyword>
<dbReference type="Gene3D" id="3.30.450.20">
    <property type="entry name" value="PAS domain"/>
    <property type="match status" value="1"/>
</dbReference>
<protein>
    <submittedName>
        <fullName evidence="10">Sensor histidine kinase</fullName>
        <ecNumber evidence="10">2.7.13.3</ecNumber>
    </submittedName>
</protein>
<evidence type="ECO:0000256" key="7">
    <source>
        <dbReference type="SAM" id="Coils"/>
    </source>
</evidence>
<organism evidence="10 11">
    <name type="scientific">Paenibacillus roseopurpureus</name>
    <dbReference type="NCBI Taxonomy" id="2918901"/>
    <lineage>
        <taxon>Bacteria</taxon>
        <taxon>Bacillati</taxon>
        <taxon>Bacillota</taxon>
        <taxon>Bacilli</taxon>
        <taxon>Bacillales</taxon>
        <taxon>Paenibacillaceae</taxon>
        <taxon>Paenibacillus</taxon>
    </lineage>
</organism>
<dbReference type="SUPFAM" id="SSF55874">
    <property type="entry name" value="ATPase domain of HSP90 chaperone/DNA topoisomerase II/histidine kinase"/>
    <property type="match status" value="1"/>
</dbReference>
<feature type="domain" description="HAMP" evidence="9">
    <location>
        <begin position="333"/>
        <end position="381"/>
    </location>
</feature>
<reference evidence="10" key="1">
    <citation type="submission" date="2022-02" db="EMBL/GenBank/DDBJ databases">
        <title>Paenibacillus sp. MBLB1832 Whole Genome Shotgun Sequencing.</title>
        <authorList>
            <person name="Hwang C.Y."/>
            <person name="Cho E.-S."/>
            <person name="Seo M.-J."/>
        </authorList>
    </citation>
    <scope>NUCLEOTIDE SEQUENCE</scope>
    <source>
        <strain evidence="10">MBLB1832</strain>
    </source>
</reference>
<dbReference type="CDD" id="cd06225">
    <property type="entry name" value="HAMP"/>
    <property type="match status" value="1"/>
</dbReference>
<dbReference type="InterPro" id="IPR036890">
    <property type="entry name" value="HATPase_C_sf"/>
</dbReference>
<sequence length="612" mass="70031">MEAKELKVRSFLSFLRTSFYVKMILIMLLVSVIPLITLSFLAISLFERTFERQLNHANYQVVNQVTERINVITDRMQQISFQYAVMPTINNALSPYKSVFDGIEKMKELLATFDTGLPIIGDADAYVLYRHTDSSLLATNEAVTSLDNSRYRNIVTDFIEKGKSFVLDNVDKLQVDPVLLKDHSYFLRRIPTDPTKELSGVLIISVHNQTFNKLIQQIQIGPKSTFWITTPDGNVVAASQDNKPAYIDRKQHMKSIIQVWEENGRPEYFFNGDHILAIQQSAGQFPWLVISEVPTDELLSSSRTIRSTLFISLTLLITIGLFSIFFFGYYLYRPLQRIKLHINGFKLGDFSRRLPVQNRNEIGDLAMLLNTMAARMQDLITELKETEQAKRKQEIRALQSQINPHFLYNSLNSINMLAMMKDYSTIREMMNSLVSLLRYSMEHMEQSVPLQMELDYLQKYVRTMQIRYRNNFRLECVIEPKLQAMKVPKLMLQPLIENAIQHGILAKEDLSGGIITISAAYWQGSQRIILTISDNGAGMSDSRLSEIQALLQQQGNDDNIGLKNVSDRVRLVFGSEASFTIDSTPGTGSVIRIILPEEEIAYEEEQGDDEVL</sequence>
<dbReference type="GO" id="GO:0005886">
    <property type="term" value="C:plasma membrane"/>
    <property type="evidence" value="ECO:0007669"/>
    <property type="project" value="UniProtKB-SubCell"/>
</dbReference>
<evidence type="ECO:0000256" key="5">
    <source>
        <dbReference type="ARBA" id="ARBA00022777"/>
    </source>
</evidence>
<dbReference type="KEGG" id="proo:MJB10_08245"/>
<evidence type="ECO:0000256" key="4">
    <source>
        <dbReference type="ARBA" id="ARBA00022679"/>
    </source>
</evidence>
<name>A0AA96RM41_9BACL</name>
<dbReference type="InterPro" id="IPR010559">
    <property type="entry name" value="Sig_transdc_His_kin_internal"/>
</dbReference>
<dbReference type="InterPro" id="IPR003594">
    <property type="entry name" value="HATPase_dom"/>
</dbReference>
<dbReference type="Pfam" id="PF02518">
    <property type="entry name" value="HATPase_c"/>
    <property type="match status" value="1"/>
</dbReference>
<keyword evidence="8" id="KW-1133">Transmembrane helix</keyword>
<dbReference type="Proteomes" id="UP001304650">
    <property type="component" value="Chromosome"/>
</dbReference>
<dbReference type="SUPFAM" id="SSF158472">
    <property type="entry name" value="HAMP domain-like"/>
    <property type="match status" value="1"/>
</dbReference>
<keyword evidence="7" id="KW-0175">Coiled coil</keyword>
<proteinExistence type="predicted"/>
<dbReference type="SMART" id="SM00304">
    <property type="entry name" value="HAMP"/>
    <property type="match status" value="1"/>
</dbReference>
<dbReference type="PANTHER" id="PTHR34220:SF7">
    <property type="entry name" value="SENSOR HISTIDINE KINASE YPDA"/>
    <property type="match status" value="1"/>
</dbReference>
<evidence type="ECO:0000313" key="11">
    <source>
        <dbReference type="Proteomes" id="UP001304650"/>
    </source>
</evidence>
<keyword evidence="8" id="KW-0812">Transmembrane</keyword>